<dbReference type="EMBL" id="PGCI01000605">
    <property type="protein sequence ID" value="PLW24679.1"/>
    <property type="molecule type" value="Genomic_DNA"/>
</dbReference>
<protein>
    <submittedName>
        <fullName evidence="1">Uncharacterized protein</fullName>
    </submittedName>
</protein>
<gene>
    <name evidence="1" type="ORF">PCASD_07578</name>
</gene>
<sequence>MPPMIQLNIKVHWDTCGLTLPTDWQPSPLCLQTSTSWIKPLAPPTSPQVYLPCRALADVPDAQIILV</sequence>
<organism evidence="1 2">
    <name type="scientific">Puccinia coronata f. sp. avenae</name>
    <dbReference type="NCBI Taxonomy" id="200324"/>
    <lineage>
        <taxon>Eukaryota</taxon>
        <taxon>Fungi</taxon>
        <taxon>Dikarya</taxon>
        <taxon>Basidiomycota</taxon>
        <taxon>Pucciniomycotina</taxon>
        <taxon>Pucciniomycetes</taxon>
        <taxon>Pucciniales</taxon>
        <taxon>Pucciniaceae</taxon>
        <taxon>Puccinia</taxon>
    </lineage>
</organism>
<dbReference type="AlphaFoldDB" id="A0A2N5TGU4"/>
<proteinExistence type="predicted"/>
<evidence type="ECO:0000313" key="1">
    <source>
        <dbReference type="EMBL" id="PLW24679.1"/>
    </source>
</evidence>
<accession>A0A2N5TGU4</accession>
<evidence type="ECO:0000313" key="2">
    <source>
        <dbReference type="Proteomes" id="UP000235392"/>
    </source>
</evidence>
<name>A0A2N5TGU4_9BASI</name>
<reference evidence="1 2" key="1">
    <citation type="submission" date="2017-11" db="EMBL/GenBank/DDBJ databases">
        <title>De novo assembly and phasing of dikaryotic genomes from two isolates of Puccinia coronata f. sp. avenae, the causal agent of oat crown rust.</title>
        <authorList>
            <person name="Miller M.E."/>
            <person name="Zhang Y."/>
            <person name="Omidvar V."/>
            <person name="Sperschneider J."/>
            <person name="Schwessinger B."/>
            <person name="Raley C."/>
            <person name="Palmer J.M."/>
            <person name="Garnica D."/>
            <person name="Upadhyaya N."/>
            <person name="Rathjen J."/>
            <person name="Taylor J.M."/>
            <person name="Park R.F."/>
            <person name="Dodds P.N."/>
            <person name="Hirsch C.D."/>
            <person name="Kianian S.F."/>
            <person name="Figueroa M."/>
        </authorList>
    </citation>
    <scope>NUCLEOTIDE SEQUENCE [LARGE SCALE GENOMIC DNA]</scope>
    <source>
        <strain evidence="1">12SD80</strain>
    </source>
</reference>
<comment type="caution">
    <text evidence="1">The sequence shown here is derived from an EMBL/GenBank/DDBJ whole genome shotgun (WGS) entry which is preliminary data.</text>
</comment>
<dbReference type="Proteomes" id="UP000235392">
    <property type="component" value="Unassembled WGS sequence"/>
</dbReference>